<evidence type="ECO:0000256" key="3">
    <source>
        <dbReference type="ARBA" id="ARBA00023163"/>
    </source>
</evidence>
<keyword evidence="4" id="KW-0597">Phosphoprotein</keyword>
<feature type="modified residue" description="4-aspartylphosphate" evidence="4">
    <location>
        <position position="59"/>
    </location>
</feature>
<accession>A0ABS6MB33</accession>
<proteinExistence type="predicted"/>
<dbReference type="SMART" id="SM00342">
    <property type="entry name" value="HTH_ARAC"/>
    <property type="match status" value="1"/>
</dbReference>
<evidence type="ECO:0000256" key="4">
    <source>
        <dbReference type="PROSITE-ProRule" id="PRU00169"/>
    </source>
</evidence>
<dbReference type="InterPro" id="IPR018062">
    <property type="entry name" value="HTH_AraC-typ_CS"/>
</dbReference>
<dbReference type="EMBL" id="JAHQZT010000009">
    <property type="protein sequence ID" value="MBV0933498.1"/>
    <property type="molecule type" value="Genomic_DNA"/>
</dbReference>
<keyword evidence="3" id="KW-0804">Transcription</keyword>
<protein>
    <submittedName>
        <fullName evidence="7">Response regulator transcription factor</fullName>
    </submittedName>
</protein>
<dbReference type="Pfam" id="PF12833">
    <property type="entry name" value="HTH_18"/>
    <property type="match status" value="1"/>
</dbReference>
<dbReference type="PROSITE" id="PS00041">
    <property type="entry name" value="HTH_ARAC_FAMILY_1"/>
    <property type="match status" value="1"/>
</dbReference>
<keyword evidence="2" id="KW-0238">DNA-binding</keyword>
<evidence type="ECO:0000256" key="2">
    <source>
        <dbReference type="ARBA" id="ARBA00023125"/>
    </source>
</evidence>
<feature type="domain" description="HTH araC/xylS-type" evidence="5">
    <location>
        <begin position="162"/>
        <end position="260"/>
    </location>
</feature>
<evidence type="ECO:0000256" key="1">
    <source>
        <dbReference type="ARBA" id="ARBA00023015"/>
    </source>
</evidence>
<evidence type="ECO:0000259" key="6">
    <source>
        <dbReference type="PROSITE" id="PS50110"/>
    </source>
</evidence>
<dbReference type="PANTHER" id="PTHR43280:SF2">
    <property type="entry name" value="HTH-TYPE TRANSCRIPTIONAL REGULATOR EXSA"/>
    <property type="match status" value="1"/>
</dbReference>
<dbReference type="PANTHER" id="PTHR43280">
    <property type="entry name" value="ARAC-FAMILY TRANSCRIPTIONAL REGULATOR"/>
    <property type="match status" value="1"/>
</dbReference>
<dbReference type="PROSITE" id="PS50110">
    <property type="entry name" value="RESPONSE_REGULATORY"/>
    <property type="match status" value="1"/>
</dbReference>
<dbReference type="RefSeq" id="WP_217334912.1">
    <property type="nucleotide sequence ID" value="NZ_JAHQZT010000009.1"/>
</dbReference>
<keyword evidence="8" id="KW-1185">Reference proteome</keyword>
<dbReference type="Pfam" id="PF00072">
    <property type="entry name" value="Response_reg"/>
    <property type="match status" value="1"/>
</dbReference>
<gene>
    <name evidence="7" type="ORF">KTN04_09125</name>
</gene>
<dbReference type="InterPro" id="IPR001789">
    <property type="entry name" value="Sig_transdc_resp-reg_receiver"/>
</dbReference>
<evidence type="ECO:0000313" key="8">
    <source>
        <dbReference type="Proteomes" id="UP000755551"/>
    </source>
</evidence>
<reference evidence="7 8" key="1">
    <citation type="submission" date="2021-06" db="EMBL/GenBank/DDBJ databases">
        <title>Bacterium isolated from marine sediment.</title>
        <authorList>
            <person name="Zhu K.-L."/>
            <person name="Du Z.-J."/>
            <person name="Liang Q.-Y."/>
        </authorList>
    </citation>
    <scope>NUCLEOTIDE SEQUENCE [LARGE SCALE GENOMIC DNA]</scope>
    <source>
        <strain evidence="7 8">A346</strain>
    </source>
</reference>
<comment type="caution">
    <text evidence="7">The sequence shown here is derived from an EMBL/GenBank/DDBJ whole genome shotgun (WGS) entry which is preliminary data.</text>
</comment>
<sequence length="306" mass="34881">MSQPVTSPGAPVLLWLDLRSSDDSSTLLDLFAQRFQIEMLDIHNPRCPRGLDPAALCIDFDYPDMHGLALVRELQAQYRLPVIMMTEQHSESLLLWALRARIWEIMLKPLQRSAADYQVNALRNTLGDTEIKPDPFSAPSPMLRLPEESRFHGSAHESRSVHPALSYMQLHLGERINEEQLAGFCNLRPLQFSRQFKKAYGVTFQEMLQQLRIQEATRLLANPELQILDVALTVGYRDHSYFCRVFKKYLGVTPKTYQEQQAAAGQEVSARLIEVKLQAVAGLVPSRPLEQREKWSHRPSCQGSMG</sequence>
<dbReference type="Proteomes" id="UP000755551">
    <property type="component" value="Unassembled WGS sequence"/>
</dbReference>
<organism evidence="7 8">
    <name type="scientific">Marinobacterium weihaiense</name>
    <dbReference type="NCBI Taxonomy" id="2851016"/>
    <lineage>
        <taxon>Bacteria</taxon>
        <taxon>Pseudomonadati</taxon>
        <taxon>Pseudomonadota</taxon>
        <taxon>Gammaproteobacteria</taxon>
        <taxon>Oceanospirillales</taxon>
        <taxon>Oceanospirillaceae</taxon>
        <taxon>Marinobacterium</taxon>
    </lineage>
</organism>
<evidence type="ECO:0000259" key="5">
    <source>
        <dbReference type="PROSITE" id="PS01124"/>
    </source>
</evidence>
<feature type="domain" description="Response regulatory" evidence="6">
    <location>
        <begin position="1"/>
        <end position="123"/>
    </location>
</feature>
<dbReference type="InterPro" id="IPR018060">
    <property type="entry name" value="HTH_AraC"/>
</dbReference>
<name>A0ABS6MB33_9GAMM</name>
<evidence type="ECO:0000313" key="7">
    <source>
        <dbReference type="EMBL" id="MBV0933498.1"/>
    </source>
</evidence>
<keyword evidence="1" id="KW-0805">Transcription regulation</keyword>
<dbReference type="CDD" id="cd00156">
    <property type="entry name" value="REC"/>
    <property type="match status" value="1"/>
</dbReference>
<dbReference type="PROSITE" id="PS01124">
    <property type="entry name" value="HTH_ARAC_FAMILY_2"/>
    <property type="match status" value="1"/>
</dbReference>